<protein>
    <submittedName>
        <fullName evidence="3">Pyruvate dehydrogenase E1 component alpha subunit</fullName>
    </submittedName>
</protein>
<dbReference type="SUPFAM" id="SSF52518">
    <property type="entry name" value="Thiamin diphosphate-binding fold (THDP-binding)"/>
    <property type="match status" value="1"/>
</dbReference>
<keyword evidence="3" id="KW-0670">Pyruvate</keyword>
<evidence type="ECO:0000313" key="4">
    <source>
        <dbReference type="Proteomes" id="UP000198856"/>
    </source>
</evidence>
<dbReference type="GO" id="GO:0044272">
    <property type="term" value="P:sulfur compound biosynthetic process"/>
    <property type="evidence" value="ECO:0007669"/>
    <property type="project" value="UniProtKB-ARBA"/>
</dbReference>
<dbReference type="Gene3D" id="3.40.50.970">
    <property type="match status" value="1"/>
</dbReference>
<dbReference type="Proteomes" id="UP000198856">
    <property type="component" value="Unassembled WGS sequence"/>
</dbReference>
<keyword evidence="1" id="KW-0560">Oxidoreductase</keyword>
<dbReference type="STRING" id="890420.SAMN05216226_109134"/>
<evidence type="ECO:0000256" key="1">
    <source>
        <dbReference type="ARBA" id="ARBA00023002"/>
    </source>
</evidence>
<dbReference type="AlphaFoldDB" id="A0A1G8WR71"/>
<dbReference type="Pfam" id="PF00676">
    <property type="entry name" value="E1_dh"/>
    <property type="match status" value="1"/>
</dbReference>
<dbReference type="PANTHER" id="PTHR43380">
    <property type="entry name" value="2-OXOISOVALERATE DEHYDROGENASE SUBUNIT ALPHA, MITOCHONDRIAL"/>
    <property type="match status" value="1"/>
</dbReference>
<dbReference type="CDD" id="cd02000">
    <property type="entry name" value="TPP_E1_PDC_ADC_BCADC"/>
    <property type="match status" value="1"/>
</dbReference>
<evidence type="ECO:0000313" key="3">
    <source>
        <dbReference type="EMBL" id="SDJ80125.1"/>
    </source>
</evidence>
<dbReference type="InterPro" id="IPR017596">
    <property type="entry name" value="PdhA/BkdA"/>
</dbReference>
<organism evidence="3 4">
    <name type="scientific">Halovenus aranensis</name>
    <dbReference type="NCBI Taxonomy" id="890420"/>
    <lineage>
        <taxon>Archaea</taxon>
        <taxon>Methanobacteriati</taxon>
        <taxon>Methanobacteriota</taxon>
        <taxon>Stenosarchaea group</taxon>
        <taxon>Halobacteria</taxon>
        <taxon>Halobacteriales</taxon>
        <taxon>Haloarculaceae</taxon>
        <taxon>Halovenus</taxon>
    </lineage>
</organism>
<proteinExistence type="predicted"/>
<dbReference type="GO" id="GO:0016624">
    <property type="term" value="F:oxidoreductase activity, acting on the aldehyde or oxo group of donors, disulfide as acceptor"/>
    <property type="evidence" value="ECO:0007669"/>
    <property type="project" value="InterPro"/>
</dbReference>
<keyword evidence="4" id="KW-1185">Reference proteome</keyword>
<sequence>MMHAQSGIYEQDEHDRLRILDADGTVHPDATVPDLSEEELLAMYEALVLARRFDQRAISLQRQGRIATYAPMTGQEGSQVATSYALDEQDWLFPTYRDHAAKHVHGMELSSLLGPLRGYRQGYAIPDDVNVMPEYIPIATQIPQAMGMAWGYKLQDQTDRAVLCHFGDGATSEGDFHEGLNFAGVFDVPVVFVCNNNQWAISTPRERQTASDTLAGKADAYGVESIRVDGLDPLAVYQATRAAVRKAKEPGPGEGRPTLIESIQYRFGAHTTSDDPSVYRSEEEPAYYRDRDPVDRLRNFLENEGILTDERQEAIESRADQRIENAIEEAEALEADPDDIFEHVYSETPDRLTAQRDDLRELREKYGDEAFSEVLE</sequence>
<name>A0A1G8WR71_9EURY</name>
<dbReference type="InterPro" id="IPR001017">
    <property type="entry name" value="DH_E1"/>
</dbReference>
<dbReference type="PANTHER" id="PTHR43380:SF1">
    <property type="entry name" value="2-OXOISOVALERATE DEHYDROGENASE SUBUNIT ALPHA, MITOCHONDRIAL"/>
    <property type="match status" value="1"/>
</dbReference>
<reference evidence="3 4" key="1">
    <citation type="submission" date="2016-10" db="EMBL/GenBank/DDBJ databases">
        <authorList>
            <person name="de Groot N.N."/>
        </authorList>
    </citation>
    <scope>NUCLEOTIDE SEQUENCE [LARGE SCALE GENOMIC DNA]</scope>
    <source>
        <strain evidence="3 4">IBRC-M10015</strain>
    </source>
</reference>
<dbReference type="InterPro" id="IPR050771">
    <property type="entry name" value="Alpha-ketoacid_DH_E1_comp"/>
</dbReference>
<dbReference type="EMBL" id="FNFC01000009">
    <property type="protein sequence ID" value="SDJ80125.1"/>
    <property type="molecule type" value="Genomic_DNA"/>
</dbReference>
<dbReference type="GO" id="GO:0009083">
    <property type="term" value="P:branched-chain amino acid catabolic process"/>
    <property type="evidence" value="ECO:0007669"/>
    <property type="project" value="TreeGrafter"/>
</dbReference>
<accession>A0A1G8WR71</accession>
<gene>
    <name evidence="3" type="ORF">SAMN05216226_109134</name>
</gene>
<feature type="domain" description="Dehydrogenase E1 component" evidence="2">
    <location>
        <begin position="46"/>
        <end position="332"/>
    </location>
</feature>
<evidence type="ECO:0000259" key="2">
    <source>
        <dbReference type="Pfam" id="PF00676"/>
    </source>
</evidence>
<dbReference type="InterPro" id="IPR029061">
    <property type="entry name" value="THDP-binding"/>
</dbReference>
<dbReference type="NCBIfam" id="TIGR03181">
    <property type="entry name" value="PDH_E1_alph_x"/>
    <property type="match status" value="1"/>
</dbReference>